<evidence type="ECO:0000313" key="2">
    <source>
        <dbReference type="EMBL" id="GFY28092.1"/>
    </source>
</evidence>
<evidence type="ECO:0000256" key="1">
    <source>
        <dbReference type="SAM" id="MobiDB-lite"/>
    </source>
</evidence>
<name>A0A8X6W4Y4_TRICX</name>
<organism evidence="2 3">
    <name type="scientific">Trichonephila clavipes</name>
    <name type="common">Golden silk orbweaver</name>
    <name type="synonym">Nephila clavipes</name>
    <dbReference type="NCBI Taxonomy" id="2585209"/>
    <lineage>
        <taxon>Eukaryota</taxon>
        <taxon>Metazoa</taxon>
        <taxon>Ecdysozoa</taxon>
        <taxon>Arthropoda</taxon>
        <taxon>Chelicerata</taxon>
        <taxon>Arachnida</taxon>
        <taxon>Araneae</taxon>
        <taxon>Araneomorphae</taxon>
        <taxon>Entelegynae</taxon>
        <taxon>Araneoidea</taxon>
        <taxon>Nephilidae</taxon>
        <taxon>Trichonephila</taxon>
    </lineage>
</organism>
<reference evidence="2" key="1">
    <citation type="submission" date="2020-08" db="EMBL/GenBank/DDBJ databases">
        <title>Multicomponent nature underlies the extraordinary mechanical properties of spider dragline silk.</title>
        <authorList>
            <person name="Kono N."/>
            <person name="Nakamura H."/>
            <person name="Mori M."/>
            <person name="Yoshida Y."/>
            <person name="Ohtoshi R."/>
            <person name="Malay A.D."/>
            <person name="Moran D.A.P."/>
            <person name="Tomita M."/>
            <person name="Numata K."/>
            <person name="Arakawa K."/>
        </authorList>
    </citation>
    <scope>NUCLEOTIDE SEQUENCE</scope>
</reference>
<proteinExistence type="predicted"/>
<sequence length="92" mass="10455">MEMTLRHRRERPCSEKSETLPSSPPYNRYQLTGFHNAAEPNEWIVHERRTSAIKLNASGCGSVMVTNSWHYRTAHSSPNASEDPPCTEVDVL</sequence>
<accession>A0A8X6W4Y4</accession>
<feature type="compositionally biased region" description="Basic residues" evidence="1">
    <location>
        <begin position="1"/>
        <end position="10"/>
    </location>
</feature>
<dbReference type="Proteomes" id="UP000887159">
    <property type="component" value="Unassembled WGS sequence"/>
</dbReference>
<keyword evidence="3" id="KW-1185">Reference proteome</keyword>
<dbReference type="AlphaFoldDB" id="A0A8X6W4Y4"/>
<protein>
    <submittedName>
        <fullName evidence="2">Uncharacterized protein</fullName>
    </submittedName>
</protein>
<comment type="caution">
    <text evidence="2">The sequence shown here is derived from an EMBL/GenBank/DDBJ whole genome shotgun (WGS) entry which is preliminary data.</text>
</comment>
<gene>
    <name evidence="2" type="ORF">TNCV_4394261</name>
</gene>
<dbReference type="EMBL" id="BMAU01021383">
    <property type="protein sequence ID" value="GFY28092.1"/>
    <property type="molecule type" value="Genomic_DNA"/>
</dbReference>
<evidence type="ECO:0000313" key="3">
    <source>
        <dbReference type="Proteomes" id="UP000887159"/>
    </source>
</evidence>
<feature type="region of interest" description="Disordered" evidence="1">
    <location>
        <begin position="1"/>
        <end position="26"/>
    </location>
</feature>